<comment type="caution">
    <text evidence="5">The sequence shown here is derived from an EMBL/GenBank/DDBJ whole genome shotgun (WGS) entry which is preliminary data.</text>
</comment>
<gene>
    <name evidence="5" type="ORF">ACFSW5_14335</name>
</gene>
<accession>A0ABW5QYH9</accession>
<dbReference type="Pfam" id="PF13290">
    <property type="entry name" value="CHB_HEX_C_1"/>
    <property type="match status" value="1"/>
</dbReference>
<dbReference type="InterPro" id="IPR059177">
    <property type="entry name" value="GH29D-like_dom"/>
</dbReference>
<proteinExistence type="predicted"/>
<evidence type="ECO:0000259" key="4">
    <source>
        <dbReference type="Pfam" id="PF13290"/>
    </source>
</evidence>
<dbReference type="Gene3D" id="3.20.20.80">
    <property type="entry name" value="Glycosidases"/>
    <property type="match status" value="1"/>
</dbReference>
<evidence type="ECO:0000313" key="6">
    <source>
        <dbReference type="Proteomes" id="UP001597493"/>
    </source>
</evidence>
<dbReference type="SUPFAM" id="SSF51445">
    <property type="entry name" value="(Trans)glycosidases"/>
    <property type="match status" value="1"/>
</dbReference>
<keyword evidence="6" id="KW-1185">Reference proteome</keyword>
<dbReference type="InterPro" id="IPR017853">
    <property type="entry name" value="GH"/>
</dbReference>
<name>A0ABW5QYH9_9BACL</name>
<keyword evidence="2" id="KW-0326">Glycosidase</keyword>
<evidence type="ECO:0000256" key="1">
    <source>
        <dbReference type="ARBA" id="ARBA00022801"/>
    </source>
</evidence>
<organism evidence="5 6">
    <name type="scientific">Paenibacillus thailandensis</name>
    <dbReference type="NCBI Taxonomy" id="393250"/>
    <lineage>
        <taxon>Bacteria</taxon>
        <taxon>Bacillati</taxon>
        <taxon>Bacillota</taxon>
        <taxon>Bacilli</taxon>
        <taxon>Bacillales</taxon>
        <taxon>Paenibacillaceae</taxon>
        <taxon>Paenibacillus</taxon>
    </lineage>
</organism>
<reference evidence="6" key="1">
    <citation type="journal article" date="2019" name="Int. J. Syst. Evol. Microbiol.">
        <title>The Global Catalogue of Microorganisms (GCM) 10K type strain sequencing project: providing services to taxonomists for standard genome sequencing and annotation.</title>
        <authorList>
            <consortium name="The Broad Institute Genomics Platform"/>
            <consortium name="The Broad Institute Genome Sequencing Center for Infectious Disease"/>
            <person name="Wu L."/>
            <person name="Ma J."/>
        </authorList>
    </citation>
    <scope>NUCLEOTIDE SEQUENCE [LARGE SCALE GENOMIC DNA]</scope>
    <source>
        <strain evidence="6">TISTR 1827</strain>
    </source>
</reference>
<feature type="domain" description="GH29D-like beta-sandwich" evidence="4">
    <location>
        <begin position="174"/>
        <end position="232"/>
    </location>
</feature>
<dbReference type="Proteomes" id="UP001597493">
    <property type="component" value="Unassembled WGS sequence"/>
</dbReference>
<dbReference type="EMBL" id="JBHUMY010000013">
    <property type="protein sequence ID" value="MFD2661429.1"/>
    <property type="molecule type" value="Genomic_DNA"/>
</dbReference>
<sequence length="976" mass="110119">MRRGGARLSIILVFGMLFIFGPTQTFGSITSPEIEVDDFTDWSRVFTHSNSLSLATVEDDVDPTRVRSGGMPGESIVYRIDTPLRTFSVYAYYREGDDSYDSLNFYVSSDGENYVKATPSVYRDGDQITYEGRDFRWTTRYLKIEYAGSDADRALSLGKVVLNGALSVAASLSSGDVPYGSMVRLIRAHEGDTVYYTLDGSDPRFSVTRKHYSSPIEVLEETAIKTTAVNHSASGRSAASRVSAYHYVPNGALDPGGGFEDPLDTFDLTASRASVYVLGDNPSYYGGDTGRAVRTSTNPGYLIYKTDYDMSSFLVRGYHFTGYPIEEPKFFVSQDGQTYEEIAAESYTVGKAVSNWQQYAYEMDMLPAGTKYLRIQVNGSSKAWTPQISSVQINLNTASPTINTTRNDYGVKVELSSLSEGANIYYRLNEDAAFKTYVEPFQLTSYTELETYAVKNGKEPSPVRKYAVNGNADYQIDRFGQMADANFSGKVKSVDDLKADAERDAEYYGGLNPPADRDAYGGLAGSREKYGLEATGFFDIQQIGDRKVMTTPEGNLYFSLGVNVVTPVETYTMVKGREEMFEAVPSYTSVFKQAYISEGNYSFYMQNKYYKDGVFPTEHSIYQEAAERLKKWGFNSAGGYSPERYGTENNLPHTRMIPVDSMDWAKIDGIQIFDIFAPEAETVLEKAIQGAVEPYKDDPMLIGYFIGNEFEYHKFYSHVPKLKASKAAIKGRLVETLQEKYGTIEAFNSSWRTSFTSFDQVKEAELTLATSQSWRDMEAFFDYYVDTFYGTMTNLIRKYDPNHLVLGDRWITTPFHTEKFRTPLAEIAGKYFDVISINYYSYKLETDLLRDVYEKSGGKPLLMSEFGYGTSEQGLKALLPNSATNQFERGMRYRNYVEGVASLGYVVGAHLFNYVDQAGGGRYWQTYWGERYNSGLVNVADRPYKEYLEGIMDTNYDIYKVILGERPKFYYDFTKQ</sequence>
<evidence type="ECO:0000259" key="3">
    <source>
        <dbReference type="Pfam" id="PF02449"/>
    </source>
</evidence>
<dbReference type="Pfam" id="PF02449">
    <property type="entry name" value="Glyco_hydro_42"/>
    <property type="match status" value="1"/>
</dbReference>
<dbReference type="InterPro" id="IPR013529">
    <property type="entry name" value="Glyco_hydro_42_N"/>
</dbReference>
<evidence type="ECO:0000256" key="2">
    <source>
        <dbReference type="ARBA" id="ARBA00023295"/>
    </source>
</evidence>
<evidence type="ECO:0000313" key="5">
    <source>
        <dbReference type="EMBL" id="MFD2661429.1"/>
    </source>
</evidence>
<keyword evidence="1" id="KW-0378">Hydrolase</keyword>
<dbReference type="RefSeq" id="WP_379274253.1">
    <property type="nucleotide sequence ID" value="NZ_JBHUGT010000049.1"/>
</dbReference>
<protein>
    <submittedName>
        <fullName evidence="5">Chitobiase/beta-hexosaminidase C-terminal domain-containing protein</fullName>
    </submittedName>
</protein>
<feature type="domain" description="Glycoside hydrolase family 42 N-terminal" evidence="3">
    <location>
        <begin position="691"/>
        <end position="842"/>
    </location>
</feature>